<feature type="region of interest" description="Disordered" evidence="5">
    <location>
        <begin position="99"/>
        <end position="118"/>
    </location>
</feature>
<evidence type="ECO:0000313" key="9">
    <source>
        <dbReference type="Proteomes" id="UP001341840"/>
    </source>
</evidence>
<dbReference type="EMBL" id="JASCZI010122486">
    <property type="protein sequence ID" value="MED6164363.1"/>
    <property type="molecule type" value="Genomic_DNA"/>
</dbReference>
<keyword evidence="9" id="KW-1185">Reference proteome</keyword>
<dbReference type="PROSITE" id="PS51999">
    <property type="entry name" value="ZF_GRF"/>
    <property type="match status" value="1"/>
</dbReference>
<keyword evidence="3" id="KW-0862">Zinc</keyword>
<comment type="caution">
    <text evidence="8">The sequence shown here is derived from an EMBL/GenBank/DDBJ whole genome shotgun (WGS) entry which is preliminary data.</text>
</comment>
<keyword evidence="6" id="KW-0472">Membrane</keyword>
<keyword evidence="6" id="KW-0812">Transmembrane</keyword>
<keyword evidence="2 4" id="KW-0863">Zinc-finger</keyword>
<name>A0ABU6UWL2_9FABA</name>
<evidence type="ECO:0000256" key="4">
    <source>
        <dbReference type="PROSITE-ProRule" id="PRU01343"/>
    </source>
</evidence>
<gene>
    <name evidence="8" type="ORF">PIB30_089223</name>
</gene>
<feature type="domain" description="GRF-type" evidence="7">
    <location>
        <begin position="122"/>
        <end position="160"/>
    </location>
</feature>
<accession>A0ABU6UWL2</accession>
<sequence length="171" mass="19215">MSSCSILSHPHRHDLNTSTLCGSCRFSLFDMHVLPCRQFARSNVVADAALLLKLANWEYHFAAFPVFNIMCIGFASTSFAVDFADLTIKRIERSQDMSSRANRYTHESSRSGNSSTSGERFCGCGLRASLKVSNSVANPGREYYSCPARRCRYFMWAGPVRTARLRGQIHE</sequence>
<feature type="transmembrane region" description="Helical" evidence="6">
    <location>
        <begin position="61"/>
        <end position="84"/>
    </location>
</feature>
<evidence type="ECO:0000256" key="6">
    <source>
        <dbReference type="SAM" id="Phobius"/>
    </source>
</evidence>
<evidence type="ECO:0000256" key="2">
    <source>
        <dbReference type="ARBA" id="ARBA00022771"/>
    </source>
</evidence>
<keyword evidence="1" id="KW-0479">Metal-binding</keyword>
<dbReference type="Proteomes" id="UP001341840">
    <property type="component" value="Unassembled WGS sequence"/>
</dbReference>
<protein>
    <recommendedName>
        <fullName evidence="7">GRF-type domain-containing protein</fullName>
    </recommendedName>
</protein>
<proteinExistence type="predicted"/>
<organism evidence="8 9">
    <name type="scientific">Stylosanthes scabra</name>
    <dbReference type="NCBI Taxonomy" id="79078"/>
    <lineage>
        <taxon>Eukaryota</taxon>
        <taxon>Viridiplantae</taxon>
        <taxon>Streptophyta</taxon>
        <taxon>Embryophyta</taxon>
        <taxon>Tracheophyta</taxon>
        <taxon>Spermatophyta</taxon>
        <taxon>Magnoliopsida</taxon>
        <taxon>eudicotyledons</taxon>
        <taxon>Gunneridae</taxon>
        <taxon>Pentapetalae</taxon>
        <taxon>rosids</taxon>
        <taxon>fabids</taxon>
        <taxon>Fabales</taxon>
        <taxon>Fabaceae</taxon>
        <taxon>Papilionoideae</taxon>
        <taxon>50 kb inversion clade</taxon>
        <taxon>dalbergioids sensu lato</taxon>
        <taxon>Dalbergieae</taxon>
        <taxon>Pterocarpus clade</taxon>
        <taxon>Stylosanthes</taxon>
    </lineage>
</organism>
<evidence type="ECO:0000256" key="1">
    <source>
        <dbReference type="ARBA" id="ARBA00022723"/>
    </source>
</evidence>
<evidence type="ECO:0000256" key="5">
    <source>
        <dbReference type="SAM" id="MobiDB-lite"/>
    </source>
</evidence>
<evidence type="ECO:0000259" key="7">
    <source>
        <dbReference type="PROSITE" id="PS51999"/>
    </source>
</evidence>
<dbReference type="Pfam" id="PF06839">
    <property type="entry name" value="Zn_ribbon_GRF"/>
    <property type="match status" value="1"/>
</dbReference>
<keyword evidence="6" id="KW-1133">Transmembrane helix</keyword>
<dbReference type="InterPro" id="IPR010666">
    <property type="entry name" value="Znf_GRF"/>
</dbReference>
<evidence type="ECO:0000256" key="3">
    <source>
        <dbReference type="ARBA" id="ARBA00022833"/>
    </source>
</evidence>
<evidence type="ECO:0000313" key="8">
    <source>
        <dbReference type="EMBL" id="MED6164363.1"/>
    </source>
</evidence>
<reference evidence="8 9" key="1">
    <citation type="journal article" date="2023" name="Plants (Basel)">
        <title>Bridging the Gap: Combining Genomics and Transcriptomics Approaches to Understand Stylosanthes scabra, an Orphan Legume from the Brazilian Caatinga.</title>
        <authorList>
            <person name="Ferreira-Neto J.R.C."/>
            <person name="da Silva M.D."/>
            <person name="Binneck E."/>
            <person name="de Melo N.F."/>
            <person name="da Silva R.H."/>
            <person name="de Melo A.L.T.M."/>
            <person name="Pandolfi V."/>
            <person name="Bustamante F.O."/>
            <person name="Brasileiro-Vidal A.C."/>
            <person name="Benko-Iseppon A.M."/>
        </authorList>
    </citation>
    <scope>NUCLEOTIDE SEQUENCE [LARGE SCALE GENOMIC DNA]</scope>
    <source>
        <tissue evidence="8">Leaves</tissue>
    </source>
</reference>